<dbReference type="EMBL" id="JACEIO010000032">
    <property type="protein sequence ID" value="MBA4538009.1"/>
    <property type="molecule type" value="Genomic_DNA"/>
</dbReference>
<accession>A0A6B3W0Y1</accession>
<evidence type="ECO:0000313" key="3">
    <source>
        <dbReference type="EMBL" id="NEY82265.1"/>
    </source>
</evidence>
<sequence length="62" mass="7252">MNMMRKNSLLLLCNFIIAIAMGIFAYETFRESKIVLSVIFATVSFVIFIFVIFSFVYNRKDN</sequence>
<dbReference type="EMBL" id="JAAIWN010000030">
    <property type="protein sequence ID" value="NEY82265.1"/>
    <property type="molecule type" value="Genomic_DNA"/>
</dbReference>
<keyword evidence="4" id="KW-1185">Reference proteome</keyword>
<reference evidence="3 4" key="1">
    <citation type="submission" date="2020-02" db="EMBL/GenBank/DDBJ databases">
        <title>Bacillus aquiflavi sp. nov., isolated from yellow water of strong flavor Chinese baijiu in Yibin region of China.</title>
        <authorList>
            <person name="Xie J."/>
        </authorList>
    </citation>
    <scope>NUCLEOTIDE SEQUENCE [LARGE SCALE GENOMIC DNA]</scope>
    <source>
        <strain evidence="3 4">3H-10</strain>
    </source>
</reference>
<keyword evidence="1" id="KW-0472">Membrane</keyword>
<feature type="transmembrane region" description="Helical" evidence="1">
    <location>
        <begin position="35"/>
        <end position="57"/>
    </location>
</feature>
<protein>
    <submittedName>
        <fullName evidence="3">Uncharacterized protein</fullName>
    </submittedName>
</protein>
<dbReference type="Proteomes" id="UP000472971">
    <property type="component" value="Unassembled WGS sequence"/>
</dbReference>
<name>A0A6B3W0Y1_9BACI</name>
<evidence type="ECO:0000313" key="2">
    <source>
        <dbReference type="EMBL" id="MBA4538009.1"/>
    </source>
</evidence>
<reference evidence="2 5" key="2">
    <citation type="submission" date="2020-07" db="EMBL/GenBank/DDBJ databases">
        <authorList>
            <person name="Feng H."/>
        </authorList>
    </citation>
    <scope>NUCLEOTIDE SEQUENCE [LARGE SCALE GENOMIC DNA]</scope>
    <source>
        <strain evidence="5">s-12</strain>
        <strain evidence="2">S-12</strain>
    </source>
</reference>
<evidence type="ECO:0000313" key="4">
    <source>
        <dbReference type="Proteomes" id="UP000472971"/>
    </source>
</evidence>
<keyword evidence="1" id="KW-1133">Transmembrane helix</keyword>
<comment type="caution">
    <text evidence="3">The sequence shown here is derived from an EMBL/GenBank/DDBJ whole genome shotgun (WGS) entry which is preliminary data.</text>
</comment>
<keyword evidence="1" id="KW-0812">Transmembrane</keyword>
<dbReference type="AlphaFoldDB" id="A0A6B3W0Y1"/>
<evidence type="ECO:0000256" key="1">
    <source>
        <dbReference type="SAM" id="Phobius"/>
    </source>
</evidence>
<evidence type="ECO:0000313" key="5">
    <source>
        <dbReference type="Proteomes" id="UP000570010"/>
    </source>
</evidence>
<dbReference type="Proteomes" id="UP000570010">
    <property type="component" value="Unassembled WGS sequence"/>
</dbReference>
<gene>
    <name evidence="3" type="ORF">G4D64_12300</name>
    <name evidence="2" type="ORF">H1Z61_12910</name>
</gene>
<organism evidence="3 4">
    <name type="scientific">Bacillus aquiflavi</name>
    <dbReference type="NCBI Taxonomy" id="2672567"/>
    <lineage>
        <taxon>Bacteria</taxon>
        <taxon>Bacillati</taxon>
        <taxon>Bacillota</taxon>
        <taxon>Bacilli</taxon>
        <taxon>Bacillales</taxon>
        <taxon>Bacillaceae</taxon>
        <taxon>Bacillus</taxon>
    </lineage>
</organism>
<proteinExistence type="predicted"/>